<dbReference type="AlphaFoldDB" id="A0AAJ1JQL5"/>
<dbReference type="PROSITE" id="PS50987">
    <property type="entry name" value="HTH_ARSR_2"/>
    <property type="match status" value="1"/>
</dbReference>
<keyword evidence="2" id="KW-0238">DNA-binding</keyword>
<dbReference type="Proteomes" id="UP001147046">
    <property type="component" value="Unassembled WGS sequence"/>
</dbReference>
<evidence type="ECO:0000256" key="2">
    <source>
        <dbReference type="ARBA" id="ARBA00023125"/>
    </source>
</evidence>
<dbReference type="InterPro" id="IPR036388">
    <property type="entry name" value="WH-like_DNA-bd_sf"/>
</dbReference>
<sequence>MELIEAANALKELGHPTRLGIYRELVKAGHAGLPVGDIQKRLSIPSSTLSHHIAALLSVDLIRQERQGRILCCQPCYERLEGLLAFLTEECCSGAVSSPTAINIKKCRENENDK</sequence>
<protein>
    <submittedName>
        <fullName evidence="5">Helix-turn-helix domain-containing protein</fullName>
    </submittedName>
</protein>
<dbReference type="Pfam" id="PF12840">
    <property type="entry name" value="HTH_20"/>
    <property type="match status" value="1"/>
</dbReference>
<evidence type="ECO:0000313" key="5">
    <source>
        <dbReference type="EMBL" id="MDE9625209.1"/>
    </source>
</evidence>
<keyword evidence="3" id="KW-0804">Transcription</keyword>
<dbReference type="InterPro" id="IPR011991">
    <property type="entry name" value="ArsR-like_HTH"/>
</dbReference>
<evidence type="ECO:0000256" key="1">
    <source>
        <dbReference type="ARBA" id="ARBA00023015"/>
    </source>
</evidence>
<dbReference type="Gene3D" id="1.10.10.10">
    <property type="entry name" value="Winged helix-like DNA-binding domain superfamily/Winged helix DNA-binding domain"/>
    <property type="match status" value="1"/>
</dbReference>
<comment type="caution">
    <text evidence="5">The sequence shown here is derived from an EMBL/GenBank/DDBJ whole genome shotgun (WGS) entry which is preliminary data.</text>
</comment>
<evidence type="ECO:0000259" key="4">
    <source>
        <dbReference type="PROSITE" id="PS50987"/>
    </source>
</evidence>
<accession>A0AAJ1JQL5</accession>
<dbReference type="CDD" id="cd00090">
    <property type="entry name" value="HTH_ARSR"/>
    <property type="match status" value="1"/>
</dbReference>
<dbReference type="NCBIfam" id="NF033788">
    <property type="entry name" value="HTH_metalloreg"/>
    <property type="match status" value="1"/>
</dbReference>
<proteinExistence type="predicted"/>
<dbReference type="EMBL" id="JAKIHV010000014">
    <property type="protein sequence ID" value="MDE9625209.1"/>
    <property type="molecule type" value="Genomic_DNA"/>
</dbReference>
<evidence type="ECO:0000256" key="3">
    <source>
        <dbReference type="ARBA" id="ARBA00023163"/>
    </source>
</evidence>
<evidence type="ECO:0000313" key="6">
    <source>
        <dbReference type="Proteomes" id="UP001147046"/>
    </source>
</evidence>
<reference evidence="5" key="1">
    <citation type="submission" date="2022-01" db="EMBL/GenBank/DDBJ databases">
        <title>Genetic Characterization of Carbapenem-resistant Citrobacter spp. from China: a multicenter study.</title>
        <authorList>
            <person name="Ye L."/>
        </authorList>
    </citation>
    <scope>NUCLEOTIDE SEQUENCE</scope>
    <source>
        <strain evidence="5">IR5464</strain>
    </source>
</reference>
<dbReference type="GO" id="GO:0003677">
    <property type="term" value="F:DNA binding"/>
    <property type="evidence" value="ECO:0007669"/>
    <property type="project" value="UniProtKB-KW"/>
</dbReference>
<dbReference type="InterPro" id="IPR001845">
    <property type="entry name" value="HTH_ArsR_DNA-bd_dom"/>
</dbReference>
<gene>
    <name evidence="5" type="ORF">L2102_17965</name>
</gene>
<dbReference type="GO" id="GO:0003700">
    <property type="term" value="F:DNA-binding transcription factor activity"/>
    <property type="evidence" value="ECO:0007669"/>
    <property type="project" value="InterPro"/>
</dbReference>
<dbReference type="SUPFAM" id="SSF46785">
    <property type="entry name" value="Winged helix' DNA-binding domain"/>
    <property type="match status" value="1"/>
</dbReference>
<dbReference type="PANTHER" id="PTHR43132">
    <property type="entry name" value="ARSENICAL RESISTANCE OPERON REPRESSOR ARSR-RELATED"/>
    <property type="match status" value="1"/>
</dbReference>
<dbReference type="RefSeq" id="WP_148361610.1">
    <property type="nucleotide sequence ID" value="NZ_CP043009.1"/>
</dbReference>
<organism evidence="5 6">
    <name type="scientific">Citrobacter portucalensis</name>
    <dbReference type="NCBI Taxonomy" id="1639133"/>
    <lineage>
        <taxon>Bacteria</taxon>
        <taxon>Pseudomonadati</taxon>
        <taxon>Pseudomonadota</taxon>
        <taxon>Gammaproteobacteria</taxon>
        <taxon>Enterobacterales</taxon>
        <taxon>Enterobacteriaceae</taxon>
        <taxon>Citrobacter</taxon>
        <taxon>Citrobacter freundii complex</taxon>
    </lineage>
</organism>
<name>A0AAJ1JQL5_9ENTR</name>
<dbReference type="PANTHER" id="PTHR43132:SF2">
    <property type="entry name" value="ARSENICAL RESISTANCE OPERON REPRESSOR ARSR-RELATED"/>
    <property type="match status" value="1"/>
</dbReference>
<feature type="domain" description="HTH arsR-type" evidence="4">
    <location>
        <begin position="1"/>
        <end position="95"/>
    </location>
</feature>
<keyword evidence="1" id="KW-0805">Transcription regulation</keyword>
<dbReference type="SMART" id="SM00418">
    <property type="entry name" value="HTH_ARSR"/>
    <property type="match status" value="1"/>
</dbReference>
<dbReference type="InterPro" id="IPR051011">
    <property type="entry name" value="Metal_resp_trans_reg"/>
</dbReference>
<dbReference type="InterPro" id="IPR036390">
    <property type="entry name" value="WH_DNA-bd_sf"/>
</dbReference>